<proteinExistence type="inferred from homology"/>
<dbReference type="PANTHER" id="PTHR12363:SF33">
    <property type="entry name" value="IMPORTIN-13"/>
    <property type="match status" value="1"/>
</dbReference>
<reference evidence="8" key="4">
    <citation type="journal article" date="2015" name="G3 (Bethesda)">
        <title>Genome sequences of three phytopathogenic species of the Magnaporthaceae family of fungi.</title>
        <authorList>
            <person name="Okagaki L.H."/>
            <person name="Nunes C.C."/>
            <person name="Sailsbery J."/>
            <person name="Clay B."/>
            <person name="Brown D."/>
            <person name="John T."/>
            <person name="Oh Y."/>
            <person name="Young N."/>
            <person name="Fitzgerald M."/>
            <person name="Haas B.J."/>
            <person name="Zeng Q."/>
            <person name="Young S."/>
            <person name="Adiconis X."/>
            <person name="Fan L."/>
            <person name="Levin J.Z."/>
            <person name="Mitchell T.K."/>
            <person name="Okubara P.A."/>
            <person name="Farman M.L."/>
            <person name="Kohn L.M."/>
            <person name="Birren B."/>
            <person name="Ma L.-J."/>
            <person name="Dean R.A."/>
        </authorList>
    </citation>
    <scope>NUCLEOTIDE SEQUENCE</scope>
    <source>
        <strain evidence="8">ATCC 64411 / 73-15</strain>
    </source>
</reference>
<organism evidence="8 9">
    <name type="scientific">Magnaporthiopsis poae (strain ATCC 64411 / 73-15)</name>
    <name type="common">Kentucky bluegrass fungus</name>
    <name type="synonym">Magnaporthe poae</name>
    <dbReference type="NCBI Taxonomy" id="644358"/>
    <lineage>
        <taxon>Eukaryota</taxon>
        <taxon>Fungi</taxon>
        <taxon>Dikarya</taxon>
        <taxon>Ascomycota</taxon>
        <taxon>Pezizomycotina</taxon>
        <taxon>Sordariomycetes</taxon>
        <taxon>Sordariomycetidae</taxon>
        <taxon>Magnaporthales</taxon>
        <taxon>Magnaporthaceae</taxon>
        <taxon>Magnaporthiopsis</taxon>
    </lineage>
</organism>
<dbReference type="InterPro" id="IPR057942">
    <property type="entry name" value="TPR_TNPO3_IPO13_3rd"/>
</dbReference>
<dbReference type="VEuPathDB" id="FungiDB:MAPG_06623"/>
<reference evidence="9" key="2">
    <citation type="submission" date="2010-05" db="EMBL/GenBank/DDBJ databases">
        <title>The genome sequence of Magnaporthe poae strain ATCC 64411.</title>
        <authorList>
            <person name="Ma L.-J."/>
            <person name="Dead R."/>
            <person name="Young S."/>
            <person name="Zeng Q."/>
            <person name="Koehrsen M."/>
            <person name="Alvarado L."/>
            <person name="Berlin A."/>
            <person name="Chapman S.B."/>
            <person name="Chen Z."/>
            <person name="Freedman E."/>
            <person name="Gellesch M."/>
            <person name="Goldberg J."/>
            <person name="Griggs A."/>
            <person name="Gujja S."/>
            <person name="Heilman E.R."/>
            <person name="Heiman D."/>
            <person name="Hepburn T."/>
            <person name="Howarth C."/>
            <person name="Jen D."/>
            <person name="Larson L."/>
            <person name="Mehta T."/>
            <person name="Neiman D."/>
            <person name="Pearson M."/>
            <person name="Roberts A."/>
            <person name="Saif S."/>
            <person name="Shea T."/>
            <person name="Shenoy N."/>
            <person name="Sisk P."/>
            <person name="Stolte C."/>
            <person name="Sykes S."/>
            <person name="Walk T."/>
            <person name="White J."/>
            <person name="Yandava C."/>
            <person name="Haas B."/>
            <person name="Nusbaum C."/>
            <person name="Birren B."/>
        </authorList>
    </citation>
    <scope>NUCLEOTIDE SEQUENCE [LARGE SCALE GENOMIC DNA]</scope>
    <source>
        <strain evidence="9">ATCC 64411 / 73-15</strain>
    </source>
</reference>
<dbReference type="GO" id="GO:0005737">
    <property type="term" value="C:cytoplasm"/>
    <property type="evidence" value="ECO:0007669"/>
    <property type="project" value="TreeGrafter"/>
</dbReference>
<feature type="region of interest" description="Disordered" evidence="6">
    <location>
        <begin position="710"/>
        <end position="730"/>
    </location>
</feature>
<dbReference type="InterPro" id="IPR011989">
    <property type="entry name" value="ARM-like"/>
</dbReference>
<dbReference type="AlphaFoldDB" id="A0A0C4E2I5"/>
<accession>A0A0C4E2I5</accession>
<name>A0A0C4E2I5_MAGP6</name>
<keyword evidence="9" id="KW-1185">Reference proteome</keyword>
<comment type="subcellular location">
    <subcellularLocation>
        <location evidence="1">Nucleus</location>
    </subcellularLocation>
</comment>
<dbReference type="OMA" id="CLASIGK"/>
<dbReference type="EMBL" id="GL876970">
    <property type="protein sequence ID" value="KLU87628.1"/>
    <property type="molecule type" value="Genomic_DNA"/>
</dbReference>
<evidence type="ECO:0000256" key="6">
    <source>
        <dbReference type="SAM" id="MobiDB-lite"/>
    </source>
</evidence>
<dbReference type="GO" id="GO:0005634">
    <property type="term" value="C:nucleus"/>
    <property type="evidence" value="ECO:0007669"/>
    <property type="project" value="UniProtKB-SubCell"/>
</dbReference>
<dbReference type="InterPro" id="IPR051345">
    <property type="entry name" value="Importin_beta-like_NTR"/>
</dbReference>
<dbReference type="InterPro" id="IPR016024">
    <property type="entry name" value="ARM-type_fold"/>
</dbReference>
<keyword evidence="3" id="KW-0813">Transport</keyword>
<dbReference type="EMBL" id="ADBL01001604">
    <property type="status" value="NOT_ANNOTATED_CDS"/>
    <property type="molecule type" value="Genomic_DNA"/>
</dbReference>
<dbReference type="STRING" id="644358.A0A0C4E2I5"/>
<keyword evidence="4" id="KW-0653">Protein transport</keyword>
<reference evidence="7" key="3">
    <citation type="submission" date="2011-03" db="EMBL/GenBank/DDBJ databases">
        <title>Annotation of Magnaporthe poae ATCC 64411.</title>
        <authorList>
            <person name="Ma L.-J."/>
            <person name="Dead R."/>
            <person name="Young S.K."/>
            <person name="Zeng Q."/>
            <person name="Gargeya S."/>
            <person name="Fitzgerald M."/>
            <person name="Haas B."/>
            <person name="Abouelleil A."/>
            <person name="Alvarado L."/>
            <person name="Arachchi H.M."/>
            <person name="Berlin A."/>
            <person name="Brown A."/>
            <person name="Chapman S.B."/>
            <person name="Chen Z."/>
            <person name="Dunbar C."/>
            <person name="Freedman E."/>
            <person name="Gearin G."/>
            <person name="Gellesch M."/>
            <person name="Goldberg J."/>
            <person name="Griggs A."/>
            <person name="Gujja S."/>
            <person name="Heiman D."/>
            <person name="Howarth C."/>
            <person name="Larson L."/>
            <person name="Lui A."/>
            <person name="MacDonald P.J.P."/>
            <person name="Mehta T."/>
            <person name="Montmayeur A."/>
            <person name="Murphy C."/>
            <person name="Neiman D."/>
            <person name="Pearson M."/>
            <person name="Priest M."/>
            <person name="Roberts A."/>
            <person name="Saif S."/>
            <person name="Shea T."/>
            <person name="Shenoy N."/>
            <person name="Sisk P."/>
            <person name="Stolte C."/>
            <person name="Sykes S."/>
            <person name="Yandava C."/>
            <person name="Wortman J."/>
            <person name="Nusbaum C."/>
            <person name="Birren B."/>
        </authorList>
    </citation>
    <scope>NUCLEOTIDE SEQUENCE</scope>
    <source>
        <strain evidence="7">ATCC 64411</strain>
    </source>
</reference>
<evidence type="ECO:0000256" key="3">
    <source>
        <dbReference type="ARBA" id="ARBA00022448"/>
    </source>
</evidence>
<dbReference type="Gene3D" id="1.25.10.10">
    <property type="entry name" value="Leucine-rich Repeat Variant"/>
    <property type="match status" value="1"/>
</dbReference>
<evidence type="ECO:0008006" key="10">
    <source>
        <dbReference type="Google" id="ProtNLM"/>
    </source>
</evidence>
<evidence type="ECO:0000313" key="8">
    <source>
        <dbReference type="EnsemblFungi" id="MAPG_06623T0"/>
    </source>
</evidence>
<evidence type="ECO:0000256" key="1">
    <source>
        <dbReference type="ARBA" id="ARBA00004123"/>
    </source>
</evidence>
<evidence type="ECO:0000313" key="9">
    <source>
        <dbReference type="Proteomes" id="UP000011715"/>
    </source>
</evidence>
<reference evidence="8" key="5">
    <citation type="submission" date="2015-06" db="UniProtKB">
        <authorList>
            <consortium name="EnsemblFungi"/>
        </authorList>
    </citation>
    <scope>IDENTIFICATION</scope>
    <source>
        <strain evidence="8">ATCC 64411</strain>
    </source>
</reference>
<dbReference type="SUPFAM" id="SSF48371">
    <property type="entry name" value="ARM repeat"/>
    <property type="match status" value="1"/>
</dbReference>
<sequence>MADEPGLPLPTSLEEVEALILALYEPGHPDSIARIQEVLHRVQKSPEGWQLAQRLLERPNDAIKFFGALTIIVKLNTESSSLSKDDSVELLQNLIGWFVRSLNDGSGPLVTKKLSSALVTCYIHFSQLWPSCVAHLVHCLHAGQSVPVADASAVLVSSLVQQLDFTRLRAALWFAATLVEDTAKTDMNTLKYMSAHTQLITEGADVATLVAHSLDPNFGGPERVKAQEEAIKCLQPWIMYNQRISSSTDALTSPLRTLLAPTIDCLVVDELYEASIELLSDTLANYSGFFTGDGYDTLFALFDTEWSQKRYRELIQGDFEFDSIQFGMLMVAFGDAKVTDLQQSTDARSQRFLAGLVGLLAASGLAVGEDKIFVPALEFWATFVETMADTVCSDDESGRSQGWVQTSLSLVMQVVGNCFKKIQYPPAAVFAAWDSSDRAGFVEARKDVADLLQTVYAISGPPLVSLFVDLLLRALPTQSWAELEAAAFCLGSLADCVPEGGACDEILGKVFSSNLFDLLSQGQKLPVRLRQTSLSLIERFSDYFERHGEFLPGALNLLFGAVGDPVLAGPSSKSICTLCSSCRTLLTGEAATFIASFQSIHAARTVDPFAEEKIVTAIASVIQAITDEAPRLQAFRHLFSMIQQDVDRCLELKSHPERFEMSDPFLAKYYLEYQSQSQDVVPTADKIAAQIALQNARYLLGMAKGMQGTSDGPIELDGSTSGGGTATSLSDATSQHLPLVQSDIMQLLAQLRSSFPDSGEMVEAICHVFRAGFSETEPGPFVLPANVVSQFLTGHDYSTPRIGYVVSTACAFTSSLASSSREEAARQLTKILPWAISLLQSLPEPEADTELSQNVTELVQRVAQRQHEVLLQLQPTSLLEFFFMFSLRVLDGRETLPKTAAADFWTTFITLRPTDAALQQSTESVMTHLGPLLAASLIRNVGGNAARSELDRISEPLKKLVTQHVRAKLWLEQALADASFPSSRVTPEEKSMFLKKVLSLRGGRQTNQVVREFWLACRGSNFAYAS</sequence>
<dbReference type="eggNOG" id="KOG2022">
    <property type="taxonomic scope" value="Eukaryota"/>
</dbReference>
<dbReference type="Proteomes" id="UP000011715">
    <property type="component" value="Unassembled WGS sequence"/>
</dbReference>
<gene>
    <name evidence="7" type="ORF">MAPG_06623</name>
</gene>
<dbReference type="PANTHER" id="PTHR12363">
    <property type="entry name" value="TRANSPORTIN 3 AND IMPORTIN 13"/>
    <property type="match status" value="1"/>
</dbReference>
<evidence type="ECO:0000313" key="7">
    <source>
        <dbReference type="EMBL" id="KLU87628.1"/>
    </source>
</evidence>
<dbReference type="GO" id="GO:0006606">
    <property type="term" value="P:protein import into nucleus"/>
    <property type="evidence" value="ECO:0007669"/>
    <property type="project" value="TreeGrafter"/>
</dbReference>
<dbReference type="OrthoDB" id="2016913at2759"/>
<protein>
    <recommendedName>
        <fullName evidence="10">Importin 13</fullName>
    </recommendedName>
</protein>
<evidence type="ECO:0000256" key="4">
    <source>
        <dbReference type="ARBA" id="ARBA00022927"/>
    </source>
</evidence>
<evidence type="ECO:0000256" key="2">
    <source>
        <dbReference type="ARBA" id="ARBA00007991"/>
    </source>
</evidence>
<keyword evidence="5" id="KW-0539">Nucleus</keyword>
<dbReference type="EnsemblFungi" id="MAPG_06623T0">
    <property type="protein sequence ID" value="MAPG_06623T0"/>
    <property type="gene ID" value="MAPG_06623"/>
</dbReference>
<dbReference type="Pfam" id="PF24140">
    <property type="entry name" value="TPR_TNPO3_IPO13_3rd"/>
    <property type="match status" value="1"/>
</dbReference>
<comment type="similarity">
    <text evidence="2">Belongs to the importin beta family.</text>
</comment>
<reference evidence="7" key="1">
    <citation type="submission" date="2010-05" db="EMBL/GenBank/DDBJ databases">
        <title>The Genome Sequence of Magnaporthe poae strain ATCC 64411.</title>
        <authorList>
            <consortium name="The Broad Institute Genome Sequencing Platform"/>
            <consortium name="Broad Institute Genome Sequencing Center for Infectious Disease"/>
            <person name="Ma L.-J."/>
            <person name="Dead R."/>
            <person name="Young S."/>
            <person name="Zeng Q."/>
            <person name="Koehrsen M."/>
            <person name="Alvarado L."/>
            <person name="Berlin A."/>
            <person name="Chapman S.B."/>
            <person name="Chen Z."/>
            <person name="Freedman E."/>
            <person name="Gellesch M."/>
            <person name="Goldberg J."/>
            <person name="Griggs A."/>
            <person name="Gujja S."/>
            <person name="Heilman E.R."/>
            <person name="Heiman D."/>
            <person name="Hepburn T."/>
            <person name="Howarth C."/>
            <person name="Jen D."/>
            <person name="Larson L."/>
            <person name="Mehta T."/>
            <person name="Neiman D."/>
            <person name="Pearson M."/>
            <person name="Roberts A."/>
            <person name="Saif S."/>
            <person name="Shea T."/>
            <person name="Shenoy N."/>
            <person name="Sisk P."/>
            <person name="Stolte C."/>
            <person name="Sykes S."/>
            <person name="Walk T."/>
            <person name="White J."/>
            <person name="Yandava C."/>
            <person name="Haas B."/>
            <person name="Nusbaum C."/>
            <person name="Birren B."/>
        </authorList>
    </citation>
    <scope>NUCLEOTIDE SEQUENCE</scope>
    <source>
        <strain evidence="7">ATCC 64411</strain>
    </source>
</reference>
<evidence type="ECO:0000256" key="5">
    <source>
        <dbReference type="ARBA" id="ARBA00023242"/>
    </source>
</evidence>